<name>A0A8X6KDX6_TRICU</name>
<protein>
    <submittedName>
        <fullName evidence="1">Uncharacterized protein</fullName>
    </submittedName>
</protein>
<dbReference type="AlphaFoldDB" id="A0A8X6KDX6"/>
<organism evidence="1 2">
    <name type="scientific">Trichonephila clavata</name>
    <name type="common">Joro spider</name>
    <name type="synonym">Nephila clavata</name>
    <dbReference type="NCBI Taxonomy" id="2740835"/>
    <lineage>
        <taxon>Eukaryota</taxon>
        <taxon>Metazoa</taxon>
        <taxon>Ecdysozoa</taxon>
        <taxon>Arthropoda</taxon>
        <taxon>Chelicerata</taxon>
        <taxon>Arachnida</taxon>
        <taxon>Araneae</taxon>
        <taxon>Araneomorphae</taxon>
        <taxon>Entelegynae</taxon>
        <taxon>Araneoidea</taxon>
        <taxon>Nephilidae</taxon>
        <taxon>Trichonephila</taxon>
    </lineage>
</organism>
<keyword evidence="2" id="KW-1185">Reference proteome</keyword>
<proteinExistence type="predicted"/>
<gene>
    <name evidence="1" type="ORF">TNCT_242391</name>
</gene>
<dbReference type="Proteomes" id="UP000887116">
    <property type="component" value="Unassembled WGS sequence"/>
</dbReference>
<comment type="caution">
    <text evidence="1">The sequence shown here is derived from an EMBL/GenBank/DDBJ whole genome shotgun (WGS) entry which is preliminary data.</text>
</comment>
<reference evidence="1" key="1">
    <citation type="submission" date="2020-07" db="EMBL/GenBank/DDBJ databases">
        <title>Multicomponent nature underlies the extraordinary mechanical properties of spider dragline silk.</title>
        <authorList>
            <person name="Kono N."/>
            <person name="Nakamura H."/>
            <person name="Mori M."/>
            <person name="Yoshida Y."/>
            <person name="Ohtoshi R."/>
            <person name="Malay A.D."/>
            <person name="Moran D.A.P."/>
            <person name="Tomita M."/>
            <person name="Numata K."/>
            <person name="Arakawa K."/>
        </authorList>
    </citation>
    <scope>NUCLEOTIDE SEQUENCE</scope>
</reference>
<sequence>MIFSDLYEEYNKCWMLAPLEGMKKSLTLISEALPGEYTLEQGLSPLTTEVCASEDKEAMFEIFQGWERELRIYERGVVTNPFLIRDAMSIHLSK</sequence>
<dbReference type="EMBL" id="BMAO01010997">
    <property type="protein sequence ID" value="GFQ70699.1"/>
    <property type="molecule type" value="Genomic_DNA"/>
</dbReference>
<evidence type="ECO:0000313" key="2">
    <source>
        <dbReference type="Proteomes" id="UP000887116"/>
    </source>
</evidence>
<evidence type="ECO:0000313" key="1">
    <source>
        <dbReference type="EMBL" id="GFQ70699.1"/>
    </source>
</evidence>
<feature type="non-terminal residue" evidence="1">
    <location>
        <position position="1"/>
    </location>
</feature>
<accession>A0A8X6KDX6</accession>